<dbReference type="EMBL" id="JH159151">
    <property type="protein sequence ID" value="EGZ30563.1"/>
    <property type="molecule type" value="Genomic_DNA"/>
</dbReference>
<gene>
    <name evidence="1" type="ORF">PHYSODRAFT_295321</name>
</gene>
<keyword evidence="2" id="KW-1185">Reference proteome</keyword>
<dbReference type="GeneID" id="20641234"/>
<dbReference type="InParanoid" id="G4YNQ8"/>
<accession>G4YNQ8</accession>
<protein>
    <submittedName>
        <fullName evidence="1">Uncharacterized protein</fullName>
    </submittedName>
</protein>
<proteinExistence type="predicted"/>
<sequence length="173" mass="18730">MTCVRHHGGAEHVYGAAIPGVVENAIVEGTLNTTDPLLGGLLDAVRSPRDRHLELLLSEHVVNTVQYPPDSHCVPKSLAALKLAANIGTLAGGPNRFQGRHGTTKLETGTARVHVVSPQATSAATHDAKIRSLLPSWTHHVLRRPRRSAKQNYALYTATRRRLSQRGDKSSGY</sequence>
<dbReference type="RefSeq" id="XP_009517838.1">
    <property type="nucleotide sequence ID" value="XM_009519543.1"/>
</dbReference>
<dbReference type="AlphaFoldDB" id="G4YNQ8"/>
<evidence type="ECO:0000313" key="1">
    <source>
        <dbReference type="EMBL" id="EGZ30563.1"/>
    </source>
</evidence>
<evidence type="ECO:0000313" key="2">
    <source>
        <dbReference type="Proteomes" id="UP000002640"/>
    </source>
</evidence>
<name>G4YNQ8_PHYSP</name>
<organism evidence="1 2">
    <name type="scientific">Phytophthora sojae (strain P6497)</name>
    <name type="common">Soybean stem and root rot agent</name>
    <name type="synonym">Phytophthora megasperma f. sp. glycines</name>
    <dbReference type="NCBI Taxonomy" id="1094619"/>
    <lineage>
        <taxon>Eukaryota</taxon>
        <taxon>Sar</taxon>
        <taxon>Stramenopiles</taxon>
        <taxon>Oomycota</taxon>
        <taxon>Peronosporomycetes</taxon>
        <taxon>Peronosporales</taxon>
        <taxon>Peronosporaceae</taxon>
        <taxon>Phytophthora</taxon>
    </lineage>
</organism>
<dbReference type="KEGG" id="psoj:PHYSODRAFT_295321"/>
<dbReference type="Proteomes" id="UP000002640">
    <property type="component" value="Unassembled WGS sequence"/>
</dbReference>
<reference evidence="1 2" key="1">
    <citation type="journal article" date="2006" name="Science">
        <title>Phytophthora genome sequences uncover evolutionary origins and mechanisms of pathogenesis.</title>
        <authorList>
            <person name="Tyler B.M."/>
            <person name="Tripathy S."/>
            <person name="Zhang X."/>
            <person name="Dehal P."/>
            <person name="Jiang R.H."/>
            <person name="Aerts A."/>
            <person name="Arredondo F.D."/>
            <person name="Baxter L."/>
            <person name="Bensasson D."/>
            <person name="Beynon J.L."/>
            <person name="Chapman J."/>
            <person name="Damasceno C.M."/>
            <person name="Dorrance A.E."/>
            <person name="Dou D."/>
            <person name="Dickerman A.W."/>
            <person name="Dubchak I.L."/>
            <person name="Garbelotto M."/>
            <person name="Gijzen M."/>
            <person name="Gordon S.G."/>
            <person name="Govers F."/>
            <person name="Grunwald N.J."/>
            <person name="Huang W."/>
            <person name="Ivors K.L."/>
            <person name="Jones R.W."/>
            <person name="Kamoun S."/>
            <person name="Krampis K."/>
            <person name="Lamour K.H."/>
            <person name="Lee M.K."/>
            <person name="McDonald W.H."/>
            <person name="Medina M."/>
            <person name="Meijer H.J."/>
            <person name="Nordberg E.K."/>
            <person name="Maclean D.J."/>
            <person name="Ospina-Giraldo M.D."/>
            <person name="Morris P.F."/>
            <person name="Phuntumart V."/>
            <person name="Putnam N.H."/>
            <person name="Rash S."/>
            <person name="Rose J.K."/>
            <person name="Sakihama Y."/>
            <person name="Salamov A.A."/>
            <person name="Savidor A."/>
            <person name="Scheuring C.F."/>
            <person name="Smith B.M."/>
            <person name="Sobral B.W."/>
            <person name="Terry A."/>
            <person name="Torto-Alalibo T.A."/>
            <person name="Win J."/>
            <person name="Xu Z."/>
            <person name="Zhang H."/>
            <person name="Grigoriev I.V."/>
            <person name="Rokhsar D.S."/>
            <person name="Boore J.L."/>
        </authorList>
    </citation>
    <scope>NUCLEOTIDE SEQUENCE [LARGE SCALE GENOMIC DNA]</scope>
    <source>
        <strain evidence="1 2">P6497</strain>
    </source>
</reference>